<dbReference type="PANTHER" id="PTHR30108:SF17">
    <property type="entry name" value="FERULIC ACID DECARBOXYLASE 1"/>
    <property type="match status" value="1"/>
</dbReference>
<evidence type="ECO:0000259" key="1">
    <source>
        <dbReference type="Pfam" id="PF20696"/>
    </source>
</evidence>
<dbReference type="AlphaFoldDB" id="A0A932LZS1"/>
<gene>
    <name evidence="2" type="ORF">HYY65_02430</name>
</gene>
<dbReference type="Proteomes" id="UP000741360">
    <property type="component" value="Unassembled WGS sequence"/>
</dbReference>
<dbReference type="InterPro" id="IPR049381">
    <property type="entry name" value="UbiD-like_C"/>
</dbReference>
<dbReference type="Gene3D" id="3.40.1670.10">
    <property type="entry name" value="UbiD C-terminal domain-like"/>
    <property type="match status" value="1"/>
</dbReference>
<dbReference type="GO" id="GO:0046281">
    <property type="term" value="P:cinnamic acid catabolic process"/>
    <property type="evidence" value="ECO:0007669"/>
    <property type="project" value="TreeGrafter"/>
</dbReference>
<dbReference type="SUPFAM" id="SSF143968">
    <property type="entry name" value="UbiD C-terminal domain-like"/>
    <property type="match status" value="1"/>
</dbReference>
<comment type="caution">
    <text evidence="2">The sequence shown here is derived from an EMBL/GenBank/DDBJ whole genome shotgun (WGS) entry which is preliminary data.</text>
</comment>
<dbReference type="GO" id="GO:0005737">
    <property type="term" value="C:cytoplasm"/>
    <property type="evidence" value="ECO:0007669"/>
    <property type="project" value="TreeGrafter"/>
</dbReference>
<feature type="domain" description="3-octaprenyl-4-hydroxybenzoate carboxy-lyase-like C-terminal" evidence="1">
    <location>
        <begin position="1"/>
        <end position="103"/>
    </location>
</feature>
<protein>
    <submittedName>
        <fullName evidence="2">UbiD family decarboxylase</fullName>
    </submittedName>
</protein>
<dbReference type="Pfam" id="PF20696">
    <property type="entry name" value="UbiD_C"/>
    <property type="match status" value="1"/>
</dbReference>
<dbReference type="EMBL" id="JACPSX010000042">
    <property type="protein sequence ID" value="MBI3013930.1"/>
    <property type="molecule type" value="Genomic_DNA"/>
</dbReference>
<organism evidence="2 3">
    <name type="scientific">Tectimicrobiota bacterium</name>
    <dbReference type="NCBI Taxonomy" id="2528274"/>
    <lineage>
        <taxon>Bacteria</taxon>
        <taxon>Pseudomonadati</taxon>
        <taxon>Nitrospinota/Tectimicrobiota group</taxon>
        <taxon>Candidatus Tectimicrobiota</taxon>
    </lineage>
</organism>
<reference evidence="2" key="1">
    <citation type="submission" date="2020-07" db="EMBL/GenBank/DDBJ databases">
        <title>Huge and variable diversity of episymbiotic CPR bacteria and DPANN archaea in groundwater ecosystems.</title>
        <authorList>
            <person name="He C.Y."/>
            <person name="Keren R."/>
            <person name="Whittaker M."/>
            <person name="Farag I.F."/>
            <person name="Doudna J."/>
            <person name="Cate J.H.D."/>
            <person name="Banfield J.F."/>
        </authorList>
    </citation>
    <scope>NUCLEOTIDE SEQUENCE</scope>
    <source>
        <strain evidence="2">NC_groundwater_717_Ag_S-0.2um_59_8</strain>
    </source>
</reference>
<dbReference type="InterPro" id="IPR002830">
    <property type="entry name" value="UbiD"/>
</dbReference>
<sequence length="144" mass="16225">WCHEAGCNYMLIVVSIRQRYPGHAKQAGVVASQCHGGAYLGRYVIVVDEDIDPSNITEVLWALATRSDPASSIDILRRCWSGPLDPIIRKEQKGFNSRAIIEACRPFEWKESFPEVSGLSPELRRKVKEDWSKELIRIGALNGE</sequence>
<proteinExistence type="predicted"/>
<dbReference type="GO" id="GO:0033494">
    <property type="term" value="P:ferulate metabolic process"/>
    <property type="evidence" value="ECO:0007669"/>
    <property type="project" value="TreeGrafter"/>
</dbReference>
<dbReference type="GO" id="GO:0016831">
    <property type="term" value="F:carboxy-lyase activity"/>
    <property type="evidence" value="ECO:0007669"/>
    <property type="project" value="InterPro"/>
</dbReference>
<dbReference type="PANTHER" id="PTHR30108">
    <property type="entry name" value="3-OCTAPRENYL-4-HYDROXYBENZOATE CARBOXY-LYASE-RELATED"/>
    <property type="match status" value="1"/>
</dbReference>
<evidence type="ECO:0000313" key="3">
    <source>
        <dbReference type="Proteomes" id="UP000741360"/>
    </source>
</evidence>
<feature type="non-terminal residue" evidence="2">
    <location>
        <position position="1"/>
    </location>
</feature>
<accession>A0A932LZS1</accession>
<evidence type="ECO:0000313" key="2">
    <source>
        <dbReference type="EMBL" id="MBI3013930.1"/>
    </source>
</evidence>
<name>A0A932LZS1_UNCTE</name>